<sequence>MDGTWLSHVPLDGTWILLLTTIGALGAVGTIVSLLRQRTPRTRIDLARVARSGSPAR</sequence>
<keyword evidence="1" id="KW-0812">Transmembrane</keyword>
<name>A0A3N2ASN0_9MICO</name>
<reference evidence="2 3" key="1">
    <citation type="submission" date="2018-11" db="EMBL/GenBank/DDBJ databases">
        <title>Sequencing the genomes of 1000 actinobacteria strains.</title>
        <authorList>
            <person name="Klenk H.-P."/>
        </authorList>
    </citation>
    <scope>NUCLEOTIDE SEQUENCE [LARGE SCALE GENOMIC DNA]</scope>
    <source>
        <strain evidence="2 3">DSM 9580</strain>
    </source>
</reference>
<proteinExistence type="predicted"/>
<evidence type="ECO:0000313" key="3">
    <source>
        <dbReference type="Proteomes" id="UP000275456"/>
    </source>
</evidence>
<evidence type="ECO:0000313" key="2">
    <source>
        <dbReference type="EMBL" id="ROR65925.1"/>
    </source>
</evidence>
<dbReference type="EMBL" id="RKHJ01000001">
    <property type="protein sequence ID" value="ROR65925.1"/>
    <property type="molecule type" value="Genomic_DNA"/>
</dbReference>
<dbReference type="AlphaFoldDB" id="A0A3N2ASN0"/>
<dbReference type="RefSeq" id="WP_170165556.1">
    <property type="nucleotide sequence ID" value="NZ_RKHJ01000001.1"/>
</dbReference>
<dbReference type="Proteomes" id="UP000275456">
    <property type="component" value="Unassembled WGS sequence"/>
</dbReference>
<organism evidence="2 3">
    <name type="scientific">Agrococcus jenensis</name>
    <dbReference type="NCBI Taxonomy" id="46353"/>
    <lineage>
        <taxon>Bacteria</taxon>
        <taxon>Bacillati</taxon>
        <taxon>Actinomycetota</taxon>
        <taxon>Actinomycetes</taxon>
        <taxon>Micrococcales</taxon>
        <taxon>Microbacteriaceae</taxon>
        <taxon>Agrococcus</taxon>
    </lineage>
</organism>
<feature type="transmembrane region" description="Helical" evidence="1">
    <location>
        <begin position="15"/>
        <end position="35"/>
    </location>
</feature>
<comment type="caution">
    <text evidence="2">The sequence shown here is derived from an EMBL/GenBank/DDBJ whole genome shotgun (WGS) entry which is preliminary data.</text>
</comment>
<gene>
    <name evidence="2" type="ORF">EDD26_1296</name>
</gene>
<keyword evidence="1" id="KW-0472">Membrane</keyword>
<accession>A0A3N2ASN0</accession>
<protein>
    <submittedName>
        <fullName evidence="2">Uncharacterized protein</fullName>
    </submittedName>
</protein>
<keyword evidence="1" id="KW-1133">Transmembrane helix</keyword>
<evidence type="ECO:0000256" key="1">
    <source>
        <dbReference type="SAM" id="Phobius"/>
    </source>
</evidence>
<keyword evidence="3" id="KW-1185">Reference proteome</keyword>